<dbReference type="GO" id="GO:0006391">
    <property type="term" value="P:transcription initiation at mitochondrial promoter"/>
    <property type="evidence" value="ECO:0007669"/>
    <property type="project" value="TreeGrafter"/>
</dbReference>
<reference evidence="15 16" key="1">
    <citation type="journal article" date="2023" name="BMC Biol.">
        <title>The compact genome of the sponge Oopsacas minuta (Hexactinellida) is lacking key metazoan core genes.</title>
        <authorList>
            <person name="Santini S."/>
            <person name="Schenkelaars Q."/>
            <person name="Jourda C."/>
            <person name="Duchesne M."/>
            <person name="Belahbib H."/>
            <person name="Rocher C."/>
            <person name="Selva M."/>
            <person name="Riesgo A."/>
            <person name="Vervoort M."/>
            <person name="Leys S.P."/>
            <person name="Kodjabachian L."/>
            <person name="Le Bivic A."/>
            <person name="Borchiellini C."/>
            <person name="Claverie J.M."/>
            <person name="Renard E."/>
        </authorList>
    </citation>
    <scope>NUCLEOTIDE SEQUENCE [LARGE SCALE GENOMIC DNA]</scope>
    <source>
        <strain evidence="15">SPO-2</strain>
    </source>
</reference>
<dbReference type="GO" id="GO:0005759">
    <property type="term" value="C:mitochondrial matrix"/>
    <property type="evidence" value="ECO:0007669"/>
    <property type="project" value="TreeGrafter"/>
</dbReference>
<keyword evidence="10" id="KW-0496">Mitochondrion</keyword>
<evidence type="ECO:0000256" key="14">
    <source>
        <dbReference type="ARBA" id="ARBA00032796"/>
    </source>
</evidence>
<dbReference type="PANTHER" id="PTHR11727:SF13">
    <property type="entry name" value="DIMETHYLADENOSINE TRANSFERASE 2, MITOCHONDRIAL"/>
    <property type="match status" value="1"/>
</dbReference>
<dbReference type="PANTHER" id="PTHR11727">
    <property type="entry name" value="DIMETHYLADENOSINE TRANSFERASE"/>
    <property type="match status" value="1"/>
</dbReference>
<dbReference type="Proteomes" id="UP001165289">
    <property type="component" value="Unassembled WGS sequence"/>
</dbReference>
<keyword evidence="5" id="KW-0808">Transferase</keyword>
<dbReference type="Gene3D" id="3.40.50.150">
    <property type="entry name" value="Vaccinia Virus protein VP39"/>
    <property type="match status" value="1"/>
</dbReference>
<gene>
    <name evidence="15" type="ORF">LOD99_12494</name>
</gene>
<keyword evidence="3" id="KW-0698">rRNA processing</keyword>
<evidence type="ECO:0000256" key="5">
    <source>
        <dbReference type="ARBA" id="ARBA00022679"/>
    </source>
</evidence>
<sequence length="347" mass="39614">MMINDPIRRIVLYETNLMKCLLENLKNINHTQSSCSIEVFKKDALSPVESPPLQSILTSQSAEMLTKRISHLNKPVFELCSGPGAVTTALLKAGAEKIISLDYNPECIESTKRIQKQFPQHLHVIRAHRRKSGDGKTVLNGLYSNIIENVQPEILNGMRREWQEESAGVLLGACQDDYSAQQLLSQYLSSLLMRSSFFQLGKIEYFILHNQFHLRKVLAKPCTVKYGRFAVLTNILCDVTVIPVKIPSWHLYPPAKKKVRQTGEFLNILHLVPKQIQPLNASNTLIDTFLRSCFRKRSVTIKQTMNELHPNSSSNLPTHLQMLKPPYITHKQYIEIINSLHRHVTSR</sequence>
<dbReference type="GO" id="GO:0003723">
    <property type="term" value="F:RNA binding"/>
    <property type="evidence" value="ECO:0007669"/>
    <property type="project" value="UniProtKB-KW"/>
</dbReference>
<accession>A0AAV7JCC4</accession>
<keyword evidence="8" id="KW-0809">Transit peptide</keyword>
<evidence type="ECO:0000256" key="12">
    <source>
        <dbReference type="ARBA" id="ARBA00029708"/>
    </source>
</evidence>
<protein>
    <recommendedName>
        <fullName evidence="2">Dimethyladenosine transferase 2, mitochondrial</fullName>
    </recommendedName>
    <alternativeName>
        <fullName evidence="12">Mitochondrial 12S rRNA dimethylase 2</fullName>
    </alternativeName>
    <alternativeName>
        <fullName evidence="13">Mitochondrial transcription factor B2</fullName>
    </alternativeName>
    <alternativeName>
        <fullName evidence="14">S-adenosylmethionine-6-N', N'-adenosyl(rRNA) dimethyltransferase 2</fullName>
    </alternativeName>
</protein>
<name>A0AAV7JCC4_9METZ</name>
<proteinExistence type="predicted"/>
<evidence type="ECO:0000256" key="4">
    <source>
        <dbReference type="ARBA" id="ARBA00022603"/>
    </source>
</evidence>
<keyword evidence="7" id="KW-0694">RNA-binding</keyword>
<organism evidence="15 16">
    <name type="scientific">Oopsacas minuta</name>
    <dbReference type="NCBI Taxonomy" id="111878"/>
    <lineage>
        <taxon>Eukaryota</taxon>
        <taxon>Metazoa</taxon>
        <taxon>Porifera</taxon>
        <taxon>Hexactinellida</taxon>
        <taxon>Hexasterophora</taxon>
        <taxon>Lyssacinosida</taxon>
        <taxon>Leucopsacidae</taxon>
        <taxon>Oopsacas</taxon>
    </lineage>
</organism>
<evidence type="ECO:0000256" key="1">
    <source>
        <dbReference type="ARBA" id="ARBA00004173"/>
    </source>
</evidence>
<evidence type="ECO:0000256" key="8">
    <source>
        <dbReference type="ARBA" id="ARBA00022946"/>
    </source>
</evidence>
<keyword evidence="11" id="KW-0804">Transcription</keyword>
<dbReference type="InterPro" id="IPR001737">
    <property type="entry name" value="KsgA/Erm"/>
</dbReference>
<dbReference type="AlphaFoldDB" id="A0AAV7JCC4"/>
<keyword evidence="16" id="KW-1185">Reference proteome</keyword>
<evidence type="ECO:0000256" key="11">
    <source>
        <dbReference type="ARBA" id="ARBA00023163"/>
    </source>
</evidence>
<comment type="caution">
    <text evidence="15">The sequence shown here is derived from an EMBL/GenBank/DDBJ whole genome shotgun (WGS) entry which is preliminary data.</text>
</comment>
<evidence type="ECO:0000256" key="6">
    <source>
        <dbReference type="ARBA" id="ARBA00022691"/>
    </source>
</evidence>
<evidence type="ECO:0000256" key="3">
    <source>
        <dbReference type="ARBA" id="ARBA00022552"/>
    </source>
</evidence>
<evidence type="ECO:0000313" key="16">
    <source>
        <dbReference type="Proteomes" id="UP001165289"/>
    </source>
</evidence>
<dbReference type="GO" id="GO:0034246">
    <property type="term" value="F:mitochondrial transcription factor activity"/>
    <property type="evidence" value="ECO:0007669"/>
    <property type="project" value="TreeGrafter"/>
</dbReference>
<keyword evidence="9" id="KW-0805">Transcription regulation</keyword>
<keyword evidence="6" id="KW-0949">S-adenosyl-L-methionine</keyword>
<dbReference type="GO" id="GO:0000179">
    <property type="term" value="F:rRNA (adenine-N6,N6-)-dimethyltransferase activity"/>
    <property type="evidence" value="ECO:0007669"/>
    <property type="project" value="TreeGrafter"/>
</dbReference>
<evidence type="ECO:0000313" key="15">
    <source>
        <dbReference type="EMBL" id="KAI6646374.1"/>
    </source>
</evidence>
<keyword evidence="4 15" id="KW-0489">Methyltransferase</keyword>
<evidence type="ECO:0000256" key="9">
    <source>
        <dbReference type="ARBA" id="ARBA00023015"/>
    </source>
</evidence>
<evidence type="ECO:0000256" key="2">
    <source>
        <dbReference type="ARBA" id="ARBA00018369"/>
    </source>
</evidence>
<dbReference type="CDD" id="cd02440">
    <property type="entry name" value="AdoMet_MTases"/>
    <property type="match status" value="1"/>
</dbReference>
<comment type="subcellular location">
    <subcellularLocation>
        <location evidence="1">Mitochondrion</location>
    </subcellularLocation>
</comment>
<evidence type="ECO:0000256" key="10">
    <source>
        <dbReference type="ARBA" id="ARBA00023128"/>
    </source>
</evidence>
<dbReference type="SUPFAM" id="SSF53335">
    <property type="entry name" value="S-adenosyl-L-methionine-dependent methyltransferases"/>
    <property type="match status" value="1"/>
</dbReference>
<dbReference type="InterPro" id="IPR029063">
    <property type="entry name" value="SAM-dependent_MTases_sf"/>
</dbReference>
<dbReference type="EMBL" id="JAKMXF010000354">
    <property type="protein sequence ID" value="KAI6646374.1"/>
    <property type="molecule type" value="Genomic_DNA"/>
</dbReference>
<evidence type="ECO:0000256" key="7">
    <source>
        <dbReference type="ARBA" id="ARBA00022884"/>
    </source>
</evidence>
<evidence type="ECO:0000256" key="13">
    <source>
        <dbReference type="ARBA" id="ARBA00031609"/>
    </source>
</evidence>